<keyword evidence="1" id="KW-0175">Coiled coil</keyword>
<dbReference type="EMBL" id="BAEN01000014">
    <property type="protein sequence ID" value="GAC13034.1"/>
    <property type="molecule type" value="Genomic_DNA"/>
</dbReference>
<comment type="caution">
    <text evidence="3">The sequence shown here is derived from an EMBL/GenBank/DDBJ whole genome shotgun (WGS) entry which is preliminary data.</text>
</comment>
<keyword evidence="2" id="KW-0472">Membrane</keyword>
<feature type="coiled-coil region" evidence="1">
    <location>
        <begin position="147"/>
        <end position="174"/>
    </location>
</feature>
<accession>K6WX56</accession>
<gene>
    <name evidence="3" type="ORF">GLIP_0387</name>
</gene>
<sequence length="618" mass="68635">MLDKAEHPWKLVGPWYRNQSLGGYVANAPNKLAKNRHSAPIIQKYADANFVNTLVQEPQHSLRFNSEDFVHPFSHDPNQVITPIERAESNSPLKLFLDTHSRFYVVVCELHCDVAGFPRVERDKVCEAGFVVRRRVPIINPALKNKVSSLLAQRSQLQNDLNKINIDLKTARLKQPNSNTDIGGLLKSQSARIFSGLHTGNAESLTAKLSDTIAQLNQLTVNGDINIELQGWHASELKGVGSWQPVEETPEQVEEQVIPMYPLIADPTIKDHSAANKTLWFGVIPTSLADVDANNNPRFDDADLYEIRCFVRRHHSQFPIQKNKTDCCGDVIWSEATEGYQVAAHFDLDGTSHRPVNIKLPDLPAIRNQVNNAPAGRGANARIIAPPDSSLNFATDNMDMPEGGEPLTRAGQQICFFSILLFFIVAMFLFRLFLPILLFIFNLWFLLKLKFCIPPSFQFDAGLVADLSFDGSFGVDFDASIDAHVQLMADFSADLAVQMSIEGPDLEAKFSQPGFSITVNKGKENQKIYISAEQMEGDLSRMIANGINASDDMRNEMVNGGSGPGLNASLSLNEMAGIFIAMQTEYEDSQHPELEGQLNTPERGLVYFQKVEPAKEAA</sequence>
<protein>
    <submittedName>
        <fullName evidence="3">Uncharacterized protein</fullName>
    </submittedName>
</protein>
<evidence type="ECO:0000256" key="1">
    <source>
        <dbReference type="SAM" id="Coils"/>
    </source>
</evidence>
<dbReference type="eggNOG" id="ENOG502ZBUZ">
    <property type="taxonomic scope" value="Bacteria"/>
</dbReference>
<reference evidence="3 4" key="1">
    <citation type="journal article" date="2017" name="Antonie Van Leeuwenhoek">
        <title>Rhizobium rhizosphaerae sp. nov., a novel species isolated from rice rhizosphere.</title>
        <authorList>
            <person name="Zhao J.J."/>
            <person name="Zhang J."/>
            <person name="Zhang R.J."/>
            <person name="Zhang C.W."/>
            <person name="Yin H.Q."/>
            <person name="Zhang X.X."/>
        </authorList>
    </citation>
    <scope>NUCLEOTIDE SEQUENCE [LARGE SCALE GENOMIC DNA]</scope>
    <source>
        <strain evidence="3 4">E3</strain>
    </source>
</reference>
<feature type="transmembrane region" description="Helical" evidence="2">
    <location>
        <begin position="416"/>
        <end position="447"/>
    </location>
</feature>
<proteinExistence type="predicted"/>
<keyword evidence="2" id="KW-0812">Transmembrane</keyword>
<dbReference type="STRING" id="1127673.GLIP_0387"/>
<keyword evidence="4" id="KW-1185">Reference proteome</keyword>
<dbReference type="RefSeq" id="WP_008842854.1">
    <property type="nucleotide sequence ID" value="NZ_BAEN01000014.1"/>
</dbReference>
<dbReference type="OrthoDB" id="136948at2"/>
<name>K6WX56_9ALTE</name>
<dbReference type="AlphaFoldDB" id="K6WX56"/>
<organism evidence="3 4">
    <name type="scientific">Aliiglaciecola lipolytica E3</name>
    <dbReference type="NCBI Taxonomy" id="1127673"/>
    <lineage>
        <taxon>Bacteria</taxon>
        <taxon>Pseudomonadati</taxon>
        <taxon>Pseudomonadota</taxon>
        <taxon>Gammaproteobacteria</taxon>
        <taxon>Alteromonadales</taxon>
        <taxon>Alteromonadaceae</taxon>
        <taxon>Aliiglaciecola</taxon>
    </lineage>
</organism>
<evidence type="ECO:0000313" key="4">
    <source>
        <dbReference type="Proteomes" id="UP000006334"/>
    </source>
</evidence>
<evidence type="ECO:0000313" key="3">
    <source>
        <dbReference type="EMBL" id="GAC13034.1"/>
    </source>
</evidence>
<evidence type="ECO:0000256" key="2">
    <source>
        <dbReference type="SAM" id="Phobius"/>
    </source>
</evidence>
<keyword evidence="2" id="KW-1133">Transmembrane helix</keyword>
<dbReference type="Proteomes" id="UP000006334">
    <property type="component" value="Unassembled WGS sequence"/>
</dbReference>